<keyword evidence="10" id="KW-1185">Reference proteome</keyword>
<reference evidence="9 10" key="1">
    <citation type="submission" date="2024-08" db="EMBL/GenBank/DDBJ databases">
        <title>Insights into the chromosomal genome structure of Flemingia macrophylla.</title>
        <authorList>
            <person name="Ding Y."/>
            <person name="Zhao Y."/>
            <person name="Bi W."/>
            <person name="Wu M."/>
            <person name="Zhao G."/>
            <person name="Gong Y."/>
            <person name="Li W."/>
            <person name="Zhang P."/>
        </authorList>
    </citation>
    <scope>NUCLEOTIDE SEQUENCE [LARGE SCALE GENOMIC DNA]</scope>
    <source>
        <strain evidence="9">DYQJB</strain>
        <tissue evidence="9">Leaf</tissue>
    </source>
</reference>
<dbReference type="Gene3D" id="1.10.10.10">
    <property type="entry name" value="Winged helix-like DNA-binding domain superfamily/Winged helix DNA-binding domain"/>
    <property type="match status" value="1"/>
</dbReference>
<dbReference type="SUPFAM" id="SSF46785">
    <property type="entry name" value="Winged helix' DNA-binding domain"/>
    <property type="match status" value="1"/>
</dbReference>
<dbReference type="GO" id="GO:0009717">
    <property type="term" value="P:isoflavonoid biosynthetic process"/>
    <property type="evidence" value="ECO:0007669"/>
    <property type="project" value="UniProtKB-ARBA"/>
</dbReference>
<dbReference type="EMBL" id="JBGMDY010000007">
    <property type="protein sequence ID" value="KAL2328293.1"/>
    <property type="molecule type" value="Genomic_DNA"/>
</dbReference>
<dbReference type="SUPFAM" id="SSF53335">
    <property type="entry name" value="S-adenosyl-L-methionine-dependent methyltransferases"/>
    <property type="match status" value="1"/>
</dbReference>
<dbReference type="InterPro" id="IPR029063">
    <property type="entry name" value="SAM-dependent_MTases_sf"/>
</dbReference>
<dbReference type="Pfam" id="PF08100">
    <property type="entry name" value="Dimerisation"/>
    <property type="match status" value="1"/>
</dbReference>
<dbReference type="PROSITE" id="PS51683">
    <property type="entry name" value="SAM_OMT_II"/>
    <property type="match status" value="1"/>
</dbReference>
<feature type="domain" description="O-methyltransferase dimerisation" evidence="8">
    <location>
        <begin position="25"/>
        <end position="110"/>
    </location>
</feature>
<evidence type="ECO:0000259" key="8">
    <source>
        <dbReference type="Pfam" id="PF08100"/>
    </source>
</evidence>
<evidence type="ECO:0000313" key="9">
    <source>
        <dbReference type="EMBL" id="KAL2328293.1"/>
    </source>
</evidence>
<evidence type="ECO:0000256" key="1">
    <source>
        <dbReference type="ARBA" id="ARBA00022603"/>
    </source>
</evidence>
<evidence type="ECO:0000256" key="6">
    <source>
        <dbReference type="PIRSR" id="PIRSR005739-1"/>
    </source>
</evidence>
<dbReference type="GO" id="GO:0032259">
    <property type="term" value="P:methylation"/>
    <property type="evidence" value="ECO:0007669"/>
    <property type="project" value="UniProtKB-KW"/>
</dbReference>
<keyword evidence="2" id="KW-0808">Transferase</keyword>
<gene>
    <name evidence="9" type="ORF">Fmac_021720</name>
</gene>
<evidence type="ECO:0000256" key="3">
    <source>
        <dbReference type="ARBA" id="ARBA00022691"/>
    </source>
</evidence>
<sequence length="357" mass="40473">MESHNEVHAMKMRQAYIHVSDRSIGFINSITLKCAIDLNLPDIIHKYGQPMPLSQLIASLPIHPSKAEFISRLMRTLTHDGFFSQHNVIEDGQQEVRYALTDACRLLLKDNPLSLVSSYQFLLDPCLIKSWCQLSAWFKNEDPTPFYTENGMSFWDYTKREPEMNNLFNDAQKCRTRFLSSPVIGKCMSTGVFKGLESLVDVGGGVGTMTKEIAKLVPQLKCIVFDLPRVVANLEGSENVEYVGGDMFQAVPSADSVMLMNILHDWNDEDCVKILNKCKEAIPSYGKVIIIDAVLENETENKIITDRQLLLDIEMMVLYGAKERNEKEWADLIFSTGFKNYKITPTPSLLSIIEVYP</sequence>
<name>A0ABD1LY84_9FABA</name>
<dbReference type="InterPro" id="IPR036390">
    <property type="entry name" value="WH_DNA-bd_sf"/>
</dbReference>
<feature type="active site" description="Proton acceptor" evidence="6">
    <location>
        <position position="264"/>
    </location>
</feature>
<dbReference type="EC" id="2.1.1.150" evidence="5"/>
<accession>A0ABD1LY84</accession>
<dbReference type="Gene3D" id="3.40.50.150">
    <property type="entry name" value="Vaccinia Virus protein VP39"/>
    <property type="match status" value="1"/>
</dbReference>
<evidence type="ECO:0000256" key="2">
    <source>
        <dbReference type="ARBA" id="ARBA00022679"/>
    </source>
</evidence>
<protein>
    <recommendedName>
        <fullName evidence="5">isoflavone 7-O-methyltransferase</fullName>
        <ecNumber evidence="5">2.1.1.150</ecNumber>
    </recommendedName>
</protein>
<dbReference type="Proteomes" id="UP001603857">
    <property type="component" value="Unassembled WGS sequence"/>
</dbReference>
<dbReference type="InterPro" id="IPR016461">
    <property type="entry name" value="COMT-like"/>
</dbReference>
<dbReference type="PANTHER" id="PTHR11746">
    <property type="entry name" value="O-METHYLTRANSFERASE"/>
    <property type="match status" value="1"/>
</dbReference>
<evidence type="ECO:0000313" key="10">
    <source>
        <dbReference type="Proteomes" id="UP001603857"/>
    </source>
</evidence>
<feature type="domain" description="O-methyltransferase C-terminal" evidence="7">
    <location>
        <begin position="131"/>
        <end position="339"/>
    </location>
</feature>
<proteinExistence type="predicted"/>
<dbReference type="InterPro" id="IPR001077">
    <property type="entry name" value="COMT_C"/>
</dbReference>
<evidence type="ECO:0000256" key="5">
    <source>
        <dbReference type="ARBA" id="ARBA00066355"/>
    </source>
</evidence>
<comment type="catalytic activity">
    <reaction evidence="4">
        <text>a 7-hydroxyisoflavone + S-adenosyl-L-methionine = a 7-methoxyisoflavone + S-adenosyl-L-homocysteine + H(+)</text>
        <dbReference type="Rhea" id="RHEA:17933"/>
        <dbReference type="ChEBI" id="CHEBI:15378"/>
        <dbReference type="ChEBI" id="CHEBI:55465"/>
        <dbReference type="ChEBI" id="CHEBI:57856"/>
        <dbReference type="ChEBI" id="CHEBI:59789"/>
        <dbReference type="ChEBI" id="CHEBI:140356"/>
        <dbReference type="EC" id="2.1.1.150"/>
    </reaction>
</comment>
<organism evidence="9 10">
    <name type="scientific">Flemingia macrophylla</name>
    <dbReference type="NCBI Taxonomy" id="520843"/>
    <lineage>
        <taxon>Eukaryota</taxon>
        <taxon>Viridiplantae</taxon>
        <taxon>Streptophyta</taxon>
        <taxon>Embryophyta</taxon>
        <taxon>Tracheophyta</taxon>
        <taxon>Spermatophyta</taxon>
        <taxon>Magnoliopsida</taxon>
        <taxon>eudicotyledons</taxon>
        <taxon>Gunneridae</taxon>
        <taxon>Pentapetalae</taxon>
        <taxon>rosids</taxon>
        <taxon>fabids</taxon>
        <taxon>Fabales</taxon>
        <taxon>Fabaceae</taxon>
        <taxon>Papilionoideae</taxon>
        <taxon>50 kb inversion clade</taxon>
        <taxon>NPAAA clade</taxon>
        <taxon>indigoferoid/millettioid clade</taxon>
        <taxon>Phaseoleae</taxon>
        <taxon>Flemingia</taxon>
    </lineage>
</organism>
<dbReference type="FunFam" id="3.40.50.150:FF:000057">
    <property type="entry name" value="O-methyltransferase ZRP4"/>
    <property type="match status" value="1"/>
</dbReference>
<dbReference type="Pfam" id="PF00891">
    <property type="entry name" value="Methyltransf_2"/>
    <property type="match status" value="1"/>
</dbReference>
<dbReference type="AlphaFoldDB" id="A0ABD1LY84"/>
<comment type="caution">
    <text evidence="9">The sequence shown here is derived from an EMBL/GenBank/DDBJ whole genome shotgun (WGS) entry which is preliminary data.</text>
</comment>
<dbReference type="InterPro" id="IPR012967">
    <property type="entry name" value="COMT_dimerisation"/>
</dbReference>
<dbReference type="FunFam" id="1.10.10.10:FF:000213">
    <property type="entry name" value="Coniferyl alcohol 9-O-methyltransferase"/>
    <property type="match status" value="1"/>
</dbReference>
<dbReference type="GO" id="GO:0033800">
    <property type="term" value="F:isoflavone 7-O-methyltransferase activity"/>
    <property type="evidence" value="ECO:0007669"/>
    <property type="project" value="UniProtKB-EC"/>
</dbReference>
<keyword evidence="3" id="KW-0949">S-adenosyl-L-methionine</keyword>
<evidence type="ECO:0000259" key="7">
    <source>
        <dbReference type="Pfam" id="PF00891"/>
    </source>
</evidence>
<dbReference type="InterPro" id="IPR036388">
    <property type="entry name" value="WH-like_DNA-bd_sf"/>
</dbReference>
<dbReference type="PIRSF" id="PIRSF005739">
    <property type="entry name" value="O-mtase"/>
    <property type="match status" value="1"/>
</dbReference>
<dbReference type="CDD" id="cd02440">
    <property type="entry name" value="AdoMet_MTases"/>
    <property type="match status" value="1"/>
</dbReference>
<evidence type="ECO:0000256" key="4">
    <source>
        <dbReference type="ARBA" id="ARBA00050968"/>
    </source>
</evidence>
<keyword evidence="1" id="KW-0489">Methyltransferase</keyword>